<proteinExistence type="predicted"/>
<dbReference type="RefSeq" id="WP_139237034.1">
    <property type="nucleotide sequence ID" value="NZ_JBHTKX010000008.1"/>
</dbReference>
<dbReference type="EMBL" id="JBHTKX010000008">
    <property type="protein sequence ID" value="MFD1131287.1"/>
    <property type="molecule type" value="Genomic_DNA"/>
</dbReference>
<gene>
    <name evidence="1" type="ORF">ACFQ3J_24510</name>
</gene>
<sequence length="386" mass="44825">MSELIQNGTIIQMPENEKDNTKLVHVLRRANGLTVSNRRVLMDDLLKGLYAMMEPNELTALILAEEKFSLHQIFGPILEGQNPKVFFKCLELVVSRCNSEEDMRYLSLVLRALAERFDLSQVEEGSLNNLLMLLIGKVERLYDEDVLLQLFSTLLKQLNIAEGRKEIVGILLRMIAERARTEKDIDIKRWFQEQITSYMPVTKTVTTPLLPPGTILYQEEISGRKIVVLEVEKSKRDILYYKTPYESVGHPKLLFEFVIRGKEIEQCRIFALKDGPVKASSRLYRYPFGNVFPDFHACWPQLKEIEITQLSQLRRLPELFFKSSTNDHAYRGKNLRELYISLQGQDFNEETLLDTRLTVADQFELLSIEDEIEESQSTEEQELNNQ</sequence>
<evidence type="ECO:0008006" key="3">
    <source>
        <dbReference type="Google" id="ProtNLM"/>
    </source>
</evidence>
<keyword evidence="2" id="KW-1185">Reference proteome</keyword>
<accession>A0ABW3PYW2</accession>
<organism evidence="1 2">
    <name type="scientific">Paenibacillus provencensis</name>
    <dbReference type="NCBI Taxonomy" id="441151"/>
    <lineage>
        <taxon>Bacteria</taxon>
        <taxon>Bacillati</taxon>
        <taxon>Bacillota</taxon>
        <taxon>Bacilli</taxon>
        <taxon>Bacillales</taxon>
        <taxon>Paenibacillaceae</taxon>
        <taxon>Paenibacillus</taxon>
    </lineage>
</organism>
<comment type="caution">
    <text evidence="1">The sequence shown here is derived from an EMBL/GenBank/DDBJ whole genome shotgun (WGS) entry which is preliminary data.</text>
</comment>
<evidence type="ECO:0000313" key="1">
    <source>
        <dbReference type="EMBL" id="MFD1131287.1"/>
    </source>
</evidence>
<evidence type="ECO:0000313" key="2">
    <source>
        <dbReference type="Proteomes" id="UP001597169"/>
    </source>
</evidence>
<reference evidence="2" key="1">
    <citation type="journal article" date="2019" name="Int. J. Syst. Evol. Microbiol.">
        <title>The Global Catalogue of Microorganisms (GCM) 10K type strain sequencing project: providing services to taxonomists for standard genome sequencing and annotation.</title>
        <authorList>
            <consortium name="The Broad Institute Genomics Platform"/>
            <consortium name="The Broad Institute Genome Sequencing Center for Infectious Disease"/>
            <person name="Wu L."/>
            <person name="Ma J."/>
        </authorList>
    </citation>
    <scope>NUCLEOTIDE SEQUENCE [LARGE SCALE GENOMIC DNA]</scope>
    <source>
        <strain evidence="2">CCUG 53519</strain>
    </source>
</reference>
<protein>
    <recommendedName>
        <fullName evidence="3">E2 family protein D</fullName>
    </recommendedName>
</protein>
<name>A0ABW3PYW2_9BACL</name>
<dbReference type="Proteomes" id="UP001597169">
    <property type="component" value="Unassembled WGS sequence"/>
</dbReference>